<sequence length="147" mass="18117">MKFKYKIKIFNKIKNNNKIILGDFINNNKIINIYTFNNNYLKKILKNNFLIVVLLNKIYFTFIKKVVYSTINNKIKYFILETFKKKFKIYYKNNNIKNIKTINFINNNFYPRSINLNIIFKKKFYSEKNFSFFSFLKKKNKLFFNKI</sequence>
<dbReference type="AlphaFoldDB" id="A0A2K8K4E4"/>
<dbReference type="Proteomes" id="UP000230531">
    <property type="component" value="Chromosome"/>
</dbReference>
<proteinExistence type="predicted"/>
<accession>A0A2K8K4E4</accession>
<evidence type="ECO:0000313" key="2">
    <source>
        <dbReference type="Proteomes" id="UP000230531"/>
    </source>
</evidence>
<reference evidence="1 2" key="1">
    <citation type="submission" date="2017-11" db="EMBL/GenBank/DDBJ databases">
        <title>The genome sequence of Candidatus Carsonella ruddii from the psyllid Bactericera trigonica.</title>
        <authorList>
            <person name="Katsir L."/>
            <person name="Zhepu R."/>
            <person name="Piasezky A."/>
            <person name="Jong J."/>
            <person name="Sela N."/>
            <person name="Freilich S."/>
            <person name="Bahar O."/>
        </authorList>
    </citation>
    <scope>NUCLEOTIDE SEQUENCE [LARGE SCALE GENOMIC DNA]</scope>
    <source>
        <strain evidence="1 2">BT</strain>
    </source>
</reference>
<gene>
    <name evidence="1" type="ORF">CUN91_00725</name>
</gene>
<name>A0A2K8K4E4_CARRU</name>
<dbReference type="RefSeq" id="WP_157801545.1">
    <property type="nucleotide sequence ID" value="NZ_CP024798.1"/>
</dbReference>
<protein>
    <submittedName>
        <fullName evidence="1">Uncharacterized protein</fullName>
    </submittedName>
</protein>
<organism evidence="1 2">
    <name type="scientific">Carsonella ruddii</name>
    <dbReference type="NCBI Taxonomy" id="114186"/>
    <lineage>
        <taxon>Bacteria</taxon>
        <taxon>Pseudomonadati</taxon>
        <taxon>Pseudomonadota</taxon>
        <taxon>Gammaproteobacteria</taxon>
        <taxon>Oceanospirillales</taxon>
        <taxon>Halomonadaceae</taxon>
        <taxon>Zymobacter group</taxon>
        <taxon>Candidatus Carsonella</taxon>
    </lineage>
</organism>
<dbReference type="OrthoDB" id="10009096at2"/>
<dbReference type="EMBL" id="CP024798">
    <property type="protein sequence ID" value="ATX33475.1"/>
    <property type="molecule type" value="Genomic_DNA"/>
</dbReference>
<evidence type="ECO:0000313" key="1">
    <source>
        <dbReference type="EMBL" id="ATX33475.1"/>
    </source>
</evidence>